<keyword evidence="4" id="KW-0963">Cytoplasm</keyword>
<dbReference type="GO" id="GO:0006355">
    <property type="term" value="P:regulation of DNA-templated transcription"/>
    <property type="evidence" value="ECO:0007669"/>
    <property type="project" value="InterPro"/>
</dbReference>
<dbReference type="CDD" id="cd22233">
    <property type="entry name" value="RHH_CopAso-like"/>
    <property type="match status" value="1"/>
</dbReference>
<evidence type="ECO:0000313" key="10">
    <source>
        <dbReference type="Proteomes" id="UP000054698"/>
    </source>
</evidence>
<name>A0A0W0U2Q0_9GAMM</name>
<accession>A0A0W0U2Q0</accession>
<comment type="subcellular location">
    <subcellularLocation>
        <location evidence="1">Cytoplasm</location>
    </subcellularLocation>
</comment>
<evidence type="ECO:0000256" key="4">
    <source>
        <dbReference type="ARBA" id="ARBA00022490"/>
    </source>
</evidence>
<keyword evidence="6" id="KW-0238">DNA-binding</keyword>
<dbReference type="PATRIC" id="fig|453.4.peg.948"/>
<dbReference type="InterPro" id="IPR008876">
    <property type="entry name" value="TraY"/>
</dbReference>
<dbReference type="OrthoDB" id="9812023at2"/>
<keyword evidence="5" id="KW-0184">Conjugation</keyword>
<comment type="similarity">
    <text evidence="2">Belongs to the TraY family.</text>
</comment>
<dbReference type="InterPro" id="IPR010985">
    <property type="entry name" value="Ribbon_hlx_hlx"/>
</dbReference>
<evidence type="ECO:0000313" key="7">
    <source>
        <dbReference type="EMBL" id="KTD02033.1"/>
    </source>
</evidence>
<gene>
    <name evidence="7" type="ORF">Lfee_0878</name>
    <name evidence="9" type="ORF">NCTC11978_00457</name>
    <name evidence="8" type="ORF">NCTC12022_00595</name>
</gene>
<proteinExistence type="inferred from homology"/>
<dbReference type="RefSeq" id="WP_058444272.1">
    <property type="nucleotide sequence ID" value="NZ_CAAAHT010000038.1"/>
</dbReference>
<protein>
    <recommendedName>
        <fullName evidence="3">Relaxosome protein TraY</fullName>
    </recommendedName>
</protein>
<evidence type="ECO:0000256" key="6">
    <source>
        <dbReference type="ARBA" id="ARBA00023125"/>
    </source>
</evidence>
<organism evidence="7 10">
    <name type="scientific">Legionella feeleii</name>
    <dbReference type="NCBI Taxonomy" id="453"/>
    <lineage>
        <taxon>Bacteria</taxon>
        <taxon>Pseudomonadati</taxon>
        <taxon>Pseudomonadota</taxon>
        <taxon>Gammaproteobacteria</taxon>
        <taxon>Legionellales</taxon>
        <taxon>Legionellaceae</taxon>
        <taxon>Legionella</taxon>
    </lineage>
</organism>
<keyword evidence="10" id="KW-1185">Reference proteome</keyword>
<evidence type="ECO:0000256" key="5">
    <source>
        <dbReference type="ARBA" id="ARBA00022971"/>
    </source>
</evidence>
<dbReference type="SUPFAM" id="SSF47598">
    <property type="entry name" value="Ribbon-helix-helix"/>
    <property type="match status" value="1"/>
</dbReference>
<dbReference type="Pfam" id="PF05509">
    <property type="entry name" value="TraY"/>
    <property type="match status" value="1"/>
</dbReference>
<dbReference type="GO" id="GO:0003677">
    <property type="term" value="F:DNA binding"/>
    <property type="evidence" value="ECO:0007669"/>
    <property type="project" value="UniProtKB-KW"/>
</dbReference>
<dbReference type="Proteomes" id="UP000251942">
    <property type="component" value="Unassembled WGS sequence"/>
</dbReference>
<evidence type="ECO:0000256" key="3">
    <source>
        <dbReference type="ARBA" id="ARBA00020541"/>
    </source>
</evidence>
<evidence type="ECO:0000313" key="8">
    <source>
        <dbReference type="EMBL" id="SPX59884.1"/>
    </source>
</evidence>
<reference evidence="7 10" key="1">
    <citation type="submission" date="2015-11" db="EMBL/GenBank/DDBJ databases">
        <title>Genomic analysis of 38 Legionella species identifies large and diverse effector repertoires.</title>
        <authorList>
            <person name="Burstein D."/>
            <person name="Amaro F."/>
            <person name="Zusman T."/>
            <person name="Lifshitz Z."/>
            <person name="Cohen O."/>
            <person name="Gilbert J.A."/>
            <person name="Pupko T."/>
            <person name="Shuman H.A."/>
            <person name="Segal G."/>
        </authorList>
    </citation>
    <scope>NUCLEOTIDE SEQUENCE [LARGE SCALE GENOMIC DNA]</scope>
    <source>
        <strain evidence="7 10">WO-44C</strain>
    </source>
</reference>
<evidence type="ECO:0000313" key="12">
    <source>
        <dbReference type="Proteomes" id="UP000254033"/>
    </source>
</evidence>
<reference evidence="11 12" key="2">
    <citation type="submission" date="2018-06" db="EMBL/GenBank/DDBJ databases">
        <authorList>
            <consortium name="Pathogen Informatics"/>
            <person name="Doyle S."/>
        </authorList>
    </citation>
    <scope>NUCLEOTIDE SEQUENCE [LARGE SCALE GENOMIC DNA]</scope>
    <source>
        <strain evidence="9 12">NCTC11978</strain>
        <strain evidence="8 11">NCTC12022</strain>
    </source>
</reference>
<evidence type="ECO:0000313" key="11">
    <source>
        <dbReference type="Proteomes" id="UP000251942"/>
    </source>
</evidence>
<dbReference type="Proteomes" id="UP000054698">
    <property type="component" value="Unassembled WGS sequence"/>
</dbReference>
<sequence length="70" mass="8101">MLGVRLDKETEARLEALCEKTGRTKSYYAKKAITEFLEDREDYLLAVAALEEETEYVTLAEVRKNLELDD</sequence>
<evidence type="ECO:0000256" key="2">
    <source>
        <dbReference type="ARBA" id="ARBA00007183"/>
    </source>
</evidence>
<evidence type="ECO:0000256" key="1">
    <source>
        <dbReference type="ARBA" id="ARBA00004496"/>
    </source>
</evidence>
<dbReference type="GO" id="GO:0005737">
    <property type="term" value="C:cytoplasm"/>
    <property type="evidence" value="ECO:0007669"/>
    <property type="project" value="UniProtKB-SubCell"/>
</dbReference>
<dbReference type="Proteomes" id="UP000254033">
    <property type="component" value="Unassembled WGS sequence"/>
</dbReference>
<dbReference type="EMBL" id="UGNY01000001">
    <property type="protein sequence ID" value="STX37295.1"/>
    <property type="molecule type" value="Genomic_DNA"/>
</dbReference>
<dbReference type="AlphaFoldDB" id="A0A0W0U2Q0"/>
<evidence type="ECO:0000313" key="9">
    <source>
        <dbReference type="EMBL" id="STX37295.1"/>
    </source>
</evidence>
<dbReference type="EMBL" id="UASS01000004">
    <property type="protein sequence ID" value="SPX59884.1"/>
    <property type="molecule type" value="Genomic_DNA"/>
</dbReference>
<dbReference type="STRING" id="453.Lfee_0878"/>
<dbReference type="EMBL" id="LNYB01000026">
    <property type="protein sequence ID" value="KTD02033.1"/>
    <property type="molecule type" value="Genomic_DNA"/>
</dbReference>